<name>A0ABN9VFM9_9DINO</name>
<dbReference type="InterPro" id="IPR011990">
    <property type="entry name" value="TPR-like_helical_dom_sf"/>
</dbReference>
<organism evidence="3 4">
    <name type="scientific">Prorocentrum cordatum</name>
    <dbReference type="NCBI Taxonomy" id="2364126"/>
    <lineage>
        <taxon>Eukaryota</taxon>
        <taxon>Sar</taxon>
        <taxon>Alveolata</taxon>
        <taxon>Dinophyceae</taxon>
        <taxon>Prorocentrales</taxon>
        <taxon>Prorocentraceae</taxon>
        <taxon>Prorocentrum</taxon>
    </lineage>
</organism>
<proteinExistence type="predicted"/>
<feature type="compositionally biased region" description="Basic and acidic residues" evidence="2">
    <location>
        <begin position="387"/>
        <end position="400"/>
    </location>
</feature>
<accession>A0ABN9VFM9</accession>
<evidence type="ECO:0000256" key="2">
    <source>
        <dbReference type="SAM" id="MobiDB-lite"/>
    </source>
</evidence>
<keyword evidence="4" id="KW-1185">Reference proteome</keyword>
<gene>
    <name evidence="3" type="ORF">PCOR1329_LOCUS56833</name>
</gene>
<dbReference type="EMBL" id="CAUYUJ010017004">
    <property type="protein sequence ID" value="CAK0870846.1"/>
    <property type="molecule type" value="Genomic_DNA"/>
</dbReference>
<evidence type="ECO:0000256" key="1">
    <source>
        <dbReference type="SAM" id="Coils"/>
    </source>
</evidence>
<sequence>MQDHRVPRHRASSWLLIAELRCRMAEHEEALEAAGRARALAQEAGDMRGEVEALRAASAVHLARGDSHALLRDYKEQALVWKVAGWMDKAAQVWLELSQLMQERNAAEAVRAAEEATSAYRQAGVANKEGSVGLEREAALSSLKQVELQALRHPTRAKRKLDEAREVFRRLDDAGSEARAMQIEAKFILFAHGNFEAAIRVANQAVEKCHAAGDMREALASHQVSAEVHCGAIQEDVLNGLMPCPDDLEDAVRATLELAQFCLGRQNLPRAGIAFLQLADIYIMSHNAEHAVDAATEAKKVFDEINDKDGQEDAKSLIQKGKEMLASPSKATLVSSEGRSRRRAAPEPLPEARRGVFSSMSKEIDDENDKARRLRERRLELTSAHVDASRPDQEQRRRQLEQAFTAPVAPRRPSARPPAPVAAEAPAAAHAAAAREVYALPLLQVLQDAKPDWSATAAKSAEKKLADIEIHTAEELLEQINCLGAKGLNTKLQKLGHKPFMSDTIRDVQKHLAQRYSSPAA</sequence>
<feature type="region of interest" description="Disordered" evidence="2">
    <location>
        <begin position="325"/>
        <end position="370"/>
    </location>
</feature>
<evidence type="ECO:0000313" key="4">
    <source>
        <dbReference type="Proteomes" id="UP001189429"/>
    </source>
</evidence>
<keyword evidence="1" id="KW-0175">Coiled coil</keyword>
<feature type="coiled-coil region" evidence="1">
    <location>
        <begin position="17"/>
        <end position="44"/>
    </location>
</feature>
<reference evidence="3" key="1">
    <citation type="submission" date="2023-10" db="EMBL/GenBank/DDBJ databases">
        <authorList>
            <person name="Chen Y."/>
            <person name="Shah S."/>
            <person name="Dougan E. K."/>
            <person name="Thang M."/>
            <person name="Chan C."/>
        </authorList>
    </citation>
    <scope>NUCLEOTIDE SEQUENCE [LARGE SCALE GENOMIC DNA]</scope>
</reference>
<feature type="region of interest" description="Disordered" evidence="2">
    <location>
        <begin position="382"/>
        <end position="419"/>
    </location>
</feature>
<dbReference type="Gene3D" id="1.25.40.10">
    <property type="entry name" value="Tetratricopeptide repeat domain"/>
    <property type="match status" value="1"/>
</dbReference>
<protein>
    <submittedName>
        <fullName evidence="3">Uncharacterized protein</fullName>
    </submittedName>
</protein>
<dbReference type="Proteomes" id="UP001189429">
    <property type="component" value="Unassembled WGS sequence"/>
</dbReference>
<evidence type="ECO:0000313" key="3">
    <source>
        <dbReference type="EMBL" id="CAK0870846.1"/>
    </source>
</evidence>
<comment type="caution">
    <text evidence="3">The sequence shown here is derived from an EMBL/GenBank/DDBJ whole genome shotgun (WGS) entry which is preliminary data.</text>
</comment>
<dbReference type="SUPFAM" id="SSF48452">
    <property type="entry name" value="TPR-like"/>
    <property type="match status" value="2"/>
</dbReference>